<evidence type="ECO:0000256" key="1">
    <source>
        <dbReference type="ARBA" id="ARBA00023125"/>
    </source>
</evidence>
<dbReference type="PANTHER" id="PTHR46558">
    <property type="entry name" value="TRACRIPTIONAL REGULATORY PROTEIN-RELATED-RELATED"/>
    <property type="match status" value="1"/>
</dbReference>
<dbReference type="EMBL" id="BJJW01000009">
    <property type="protein sequence ID" value="GDZ84293.1"/>
    <property type="molecule type" value="Genomic_DNA"/>
</dbReference>
<dbReference type="SUPFAM" id="SSF47413">
    <property type="entry name" value="lambda repressor-like DNA-binding domains"/>
    <property type="match status" value="1"/>
</dbReference>
<evidence type="ECO:0000313" key="4">
    <source>
        <dbReference type="Proteomes" id="UP000323274"/>
    </source>
</evidence>
<gene>
    <name evidence="3" type="ORF">LCIT_15350</name>
</gene>
<dbReference type="PROSITE" id="PS50943">
    <property type="entry name" value="HTH_CROC1"/>
    <property type="match status" value="1"/>
</dbReference>
<name>A0A5A5U368_LEUCI</name>
<dbReference type="Proteomes" id="UP000323274">
    <property type="component" value="Unassembled WGS sequence"/>
</dbReference>
<dbReference type="CDD" id="cd00093">
    <property type="entry name" value="HTH_XRE"/>
    <property type="match status" value="1"/>
</dbReference>
<proteinExistence type="predicted"/>
<evidence type="ECO:0000259" key="2">
    <source>
        <dbReference type="PROSITE" id="PS50943"/>
    </source>
</evidence>
<feature type="domain" description="HTH cro/C1-type" evidence="2">
    <location>
        <begin position="6"/>
        <end position="60"/>
    </location>
</feature>
<dbReference type="InterPro" id="IPR010982">
    <property type="entry name" value="Lambda_DNA-bd_dom_sf"/>
</dbReference>
<dbReference type="PANTHER" id="PTHR46558:SF4">
    <property type="entry name" value="DNA-BIDING PHAGE PROTEIN"/>
    <property type="match status" value="1"/>
</dbReference>
<dbReference type="Gene3D" id="1.10.260.40">
    <property type="entry name" value="lambda repressor-like DNA-binding domains"/>
    <property type="match status" value="1"/>
</dbReference>
<sequence>MLKFILRDLRKTFQLSQEQFGAKIFVSRQSVSNWEHGVSEPPLATLLAIANTFDVQLTTLLEHLHHETD</sequence>
<evidence type="ECO:0000313" key="3">
    <source>
        <dbReference type="EMBL" id="GDZ84293.1"/>
    </source>
</evidence>
<dbReference type="Pfam" id="PF01381">
    <property type="entry name" value="HTH_3"/>
    <property type="match status" value="1"/>
</dbReference>
<protein>
    <recommendedName>
        <fullName evidence="2">HTH cro/C1-type domain-containing protein</fullName>
    </recommendedName>
</protein>
<keyword evidence="1" id="KW-0238">DNA-binding</keyword>
<comment type="caution">
    <text evidence="3">The sequence shown here is derived from an EMBL/GenBank/DDBJ whole genome shotgun (WGS) entry which is preliminary data.</text>
</comment>
<dbReference type="GO" id="GO:0003677">
    <property type="term" value="F:DNA binding"/>
    <property type="evidence" value="ECO:0007669"/>
    <property type="project" value="UniProtKB-KW"/>
</dbReference>
<dbReference type="InterPro" id="IPR001387">
    <property type="entry name" value="Cro/C1-type_HTH"/>
</dbReference>
<dbReference type="RefSeq" id="WP_149334633.1">
    <property type="nucleotide sequence ID" value="NZ_BJJW01000009.1"/>
</dbReference>
<accession>A0A5A5U368</accession>
<reference evidence="3 4" key="1">
    <citation type="submission" date="2019-04" db="EMBL/GenBank/DDBJ databases">
        <title>A pseudo-fructophilic Leuconostoc citreum strain F192-5 isolated from peel of satsuma mandarin: the first report for isolation and characterization of strain-dependent fructophilic-like characteristics.</title>
        <authorList>
            <person name="Maeno S."/>
            <person name="Tanizawa Y."/>
            <person name="Kajikawa A."/>
            <person name="Kanesaki Y."/>
            <person name="Kubota E."/>
            <person name="Arita M."/>
            <person name="Leon D."/>
            <person name="Endo A."/>
        </authorList>
    </citation>
    <scope>NUCLEOTIDE SEQUENCE [LARGE SCALE GENOMIC DNA]</scope>
    <source>
        <strain evidence="3 4">F192-5</strain>
    </source>
</reference>
<organism evidence="3 4">
    <name type="scientific">Leuconostoc citreum</name>
    <dbReference type="NCBI Taxonomy" id="33964"/>
    <lineage>
        <taxon>Bacteria</taxon>
        <taxon>Bacillati</taxon>
        <taxon>Bacillota</taxon>
        <taxon>Bacilli</taxon>
        <taxon>Lactobacillales</taxon>
        <taxon>Lactobacillaceae</taxon>
        <taxon>Leuconostoc</taxon>
    </lineage>
</organism>
<dbReference type="AlphaFoldDB" id="A0A5A5U368"/>
<dbReference type="SMART" id="SM00530">
    <property type="entry name" value="HTH_XRE"/>
    <property type="match status" value="1"/>
</dbReference>